<evidence type="ECO:0000259" key="2">
    <source>
        <dbReference type="Pfam" id="PF06283"/>
    </source>
</evidence>
<feature type="signal peptide" evidence="1">
    <location>
        <begin position="1"/>
        <end position="28"/>
    </location>
</feature>
<dbReference type="InterPro" id="IPR029010">
    <property type="entry name" value="ThuA-like"/>
</dbReference>
<dbReference type="PANTHER" id="PTHR40469:SF2">
    <property type="entry name" value="GALACTOSE-BINDING DOMAIN-LIKE SUPERFAMILY PROTEIN"/>
    <property type="match status" value="1"/>
</dbReference>
<evidence type="ECO:0000313" key="4">
    <source>
        <dbReference type="Proteomes" id="UP000324233"/>
    </source>
</evidence>
<name>A0A5B9VWJ3_9BACT</name>
<dbReference type="Pfam" id="PF06283">
    <property type="entry name" value="ThuA"/>
    <property type="match status" value="2"/>
</dbReference>
<proteinExistence type="predicted"/>
<keyword evidence="1" id="KW-0732">Signal</keyword>
<protein>
    <submittedName>
        <fullName evidence="3">Trehalose utilization</fullName>
    </submittedName>
</protein>
<accession>A0A5B9VWJ3</accession>
<reference evidence="3 4" key="1">
    <citation type="submission" date="2019-08" db="EMBL/GenBank/DDBJ databases">
        <title>Deep-cultivation of Planctomycetes and their phenomic and genomic characterization uncovers novel biology.</title>
        <authorList>
            <person name="Wiegand S."/>
            <person name="Jogler M."/>
            <person name="Boedeker C."/>
            <person name="Pinto D."/>
            <person name="Vollmers J."/>
            <person name="Rivas-Marin E."/>
            <person name="Kohn T."/>
            <person name="Peeters S.H."/>
            <person name="Heuer A."/>
            <person name="Rast P."/>
            <person name="Oberbeckmann S."/>
            <person name="Bunk B."/>
            <person name="Jeske O."/>
            <person name="Meyerdierks A."/>
            <person name="Storesund J.E."/>
            <person name="Kallscheuer N."/>
            <person name="Luecker S."/>
            <person name="Lage O.M."/>
            <person name="Pohl T."/>
            <person name="Merkel B.J."/>
            <person name="Hornburger P."/>
            <person name="Mueller R.-W."/>
            <person name="Bruemmer F."/>
            <person name="Labrenz M."/>
            <person name="Spormann A.M."/>
            <person name="Op den Camp H."/>
            <person name="Overmann J."/>
            <person name="Amann R."/>
            <person name="Jetten M.S.M."/>
            <person name="Mascher T."/>
            <person name="Medema M.H."/>
            <person name="Devos D.P."/>
            <person name="Kaster A.-K."/>
            <person name="Ovreas L."/>
            <person name="Rohde M."/>
            <person name="Galperin M.Y."/>
            <person name="Jogler C."/>
        </authorList>
    </citation>
    <scope>NUCLEOTIDE SEQUENCE [LARGE SCALE GENOMIC DNA]</scope>
    <source>
        <strain evidence="3 4">OJF2</strain>
    </source>
</reference>
<feature type="domain" description="ThuA-like" evidence="2">
    <location>
        <begin position="278"/>
        <end position="440"/>
    </location>
</feature>
<dbReference type="KEGG" id="agv:OJF2_10810"/>
<evidence type="ECO:0000256" key="1">
    <source>
        <dbReference type="SAM" id="SignalP"/>
    </source>
</evidence>
<feature type="chain" id="PRO_5022704219" evidence="1">
    <location>
        <begin position="29"/>
        <end position="445"/>
    </location>
</feature>
<gene>
    <name evidence="3" type="ORF">OJF2_10810</name>
</gene>
<dbReference type="InterPro" id="IPR029062">
    <property type="entry name" value="Class_I_gatase-like"/>
</dbReference>
<dbReference type="RefSeq" id="WP_148591906.1">
    <property type="nucleotide sequence ID" value="NZ_CP042997.1"/>
</dbReference>
<dbReference type="EMBL" id="CP042997">
    <property type="protein sequence ID" value="QEH32602.1"/>
    <property type="molecule type" value="Genomic_DNA"/>
</dbReference>
<sequence precursor="true">MNSRKNRKWAVRLFACLLAATAAGPAIAAGEVARVLIVSDPGARDGGGTTPVLRRILEETGAFEVRVCEVPKAVTMGLLSGFDLVIDNAPGSLAGDDVVAALLEFAESGKGLIVTHAALEASPRSVEFLEVEVAKPDHPITAGLPARFKVADAPAHLTLDHRDEILLAAPGRESVLTVSKQGEGRVIRIALGHDAAALQEATLIRTFARAAQWAATGKVTLPEDGQSRKAKVRPIRGLVITGGHFHEAAFFQLFAGMPELGYLPVEPIDAAKSDLRGKYDVLILYDFTREPDDAMKKNLRDFVEAGKGVVVLHHALLDFQRWDWWCNEVVGGSYRLSSEGGKPSSAVKDAQDFYLTPKEGHPITAGLEPFHLVDEAYRRMRFSDKITPLLTTDNPASDPCVAWVGPGPSYRVAAIQLGHGQTAFRHPSYRTLVHNAILWAAGRTK</sequence>
<evidence type="ECO:0000313" key="3">
    <source>
        <dbReference type="EMBL" id="QEH32602.1"/>
    </source>
</evidence>
<dbReference type="Proteomes" id="UP000324233">
    <property type="component" value="Chromosome"/>
</dbReference>
<dbReference type="Gene3D" id="3.40.50.880">
    <property type="match status" value="3"/>
</dbReference>
<dbReference type="PANTHER" id="PTHR40469">
    <property type="entry name" value="SECRETED GLYCOSYL HYDROLASE"/>
    <property type="match status" value="1"/>
</dbReference>
<organism evidence="3 4">
    <name type="scientific">Aquisphaera giovannonii</name>
    <dbReference type="NCBI Taxonomy" id="406548"/>
    <lineage>
        <taxon>Bacteria</taxon>
        <taxon>Pseudomonadati</taxon>
        <taxon>Planctomycetota</taxon>
        <taxon>Planctomycetia</taxon>
        <taxon>Isosphaerales</taxon>
        <taxon>Isosphaeraceae</taxon>
        <taxon>Aquisphaera</taxon>
    </lineage>
</organism>
<dbReference type="AlphaFoldDB" id="A0A5B9VWJ3"/>
<dbReference type="SUPFAM" id="SSF52317">
    <property type="entry name" value="Class I glutamine amidotransferase-like"/>
    <property type="match status" value="2"/>
</dbReference>
<dbReference type="OrthoDB" id="7171409at2"/>
<feature type="domain" description="ThuA-like" evidence="2">
    <location>
        <begin position="34"/>
        <end position="214"/>
    </location>
</feature>
<keyword evidence="4" id="KW-1185">Reference proteome</keyword>